<proteinExistence type="predicted"/>
<evidence type="ECO:0000256" key="1">
    <source>
        <dbReference type="ARBA" id="ARBA00023319"/>
    </source>
</evidence>
<evidence type="ECO:0000313" key="6">
    <source>
        <dbReference type="RefSeq" id="XP_012937902.1"/>
    </source>
</evidence>
<keyword evidence="1" id="KW-0393">Immunoglobulin domain</keyword>
<dbReference type="PROSITE" id="PS01186">
    <property type="entry name" value="EGF_2"/>
    <property type="match status" value="2"/>
</dbReference>
<keyword evidence="2" id="KW-1015">Disulfide bond</keyword>
<dbReference type="RefSeq" id="XP_012937902.1">
    <property type="nucleotide sequence ID" value="XM_013082448.2"/>
</dbReference>
<accession>A0ABM0ZZS5</accession>
<dbReference type="PROSITE" id="PS50835">
    <property type="entry name" value="IG_LIKE"/>
    <property type="match status" value="1"/>
</dbReference>
<evidence type="ECO:0000313" key="5">
    <source>
        <dbReference type="Proteomes" id="UP000694888"/>
    </source>
</evidence>
<dbReference type="InterPro" id="IPR000742">
    <property type="entry name" value="EGF"/>
</dbReference>
<feature type="domain" description="EGF-like" evidence="3">
    <location>
        <begin position="201"/>
        <end position="233"/>
    </location>
</feature>
<dbReference type="InterPro" id="IPR007110">
    <property type="entry name" value="Ig-like_dom"/>
</dbReference>
<evidence type="ECO:0000256" key="2">
    <source>
        <dbReference type="PROSITE-ProRule" id="PRU00076"/>
    </source>
</evidence>
<dbReference type="SUPFAM" id="SSF48726">
    <property type="entry name" value="Immunoglobulin"/>
    <property type="match status" value="1"/>
</dbReference>
<dbReference type="Proteomes" id="UP000694888">
    <property type="component" value="Unplaced"/>
</dbReference>
<dbReference type="SMART" id="SM00181">
    <property type="entry name" value="EGF"/>
    <property type="match status" value="3"/>
</dbReference>
<feature type="non-terminal residue" evidence="6">
    <location>
        <position position="1"/>
    </location>
</feature>
<dbReference type="InterPro" id="IPR036179">
    <property type="entry name" value="Ig-like_dom_sf"/>
</dbReference>
<feature type="disulfide bond" evidence="2">
    <location>
        <begin position="205"/>
        <end position="215"/>
    </location>
</feature>
<dbReference type="PANTHER" id="PTHR10075:SF14">
    <property type="entry name" value="CELL ADHESION MOLECULE DSCAM2-RELATED"/>
    <property type="match status" value="1"/>
</dbReference>
<sequence>CCVDAHFHTACHFKQGLITGVLCCRLPVKRPNIVVKPPGRLQVYRDFIFLLTCQASGMPPPRLLWYKDGRRLASGNSRISVLSSGDLLVTLARRSDTGLYTCEAINEEGIDTASSYVSVAEYTSGCADDSTDGLHMHSDIQACAGEWKGHVKSAKSLCARGWRVCNPRDQRSLKEITSFEMFDLSGCYAYNAASRKNKCKRWEKCVPRCEHKGVCISHNRCRCASGYKGARCQLPVCSPGCGSKGQCIRPNKCRCSAGYTGRTCRRKTKPCKSTCLNGGRCRRGKCKCPGSFWGKACQYPLQHVLLTRLNRTE</sequence>
<organism evidence="5 6">
    <name type="scientific">Aplysia californica</name>
    <name type="common">California sea hare</name>
    <dbReference type="NCBI Taxonomy" id="6500"/>
    <lineage>
        <taxon>Eukaryota</taxon>
        <taxon>Metazoa</taxon>
        <taxon>Spiralia</taxon>
        <taxon>Lophotrochozoa</taxon>
        <taxon>Mollusca</taxon>
        <taxon>Gastropoda</taxon>
        <taxon>Heterobranchia</taxon>
        <taxon>Euthyneura</taxon>
        <taxon>Tectipleura</taxon>
        <taxon>Aplysiida</taxon>
        <taxon>Aplysioidea</taxon>
        <taxon>Aplysiidae</taxon>
        <taxon>Aplysia</taxon>
    </lineage>
</organism>
<evidence type="ECO:0000259" key="3">
    <source>
        <dbReference type="PROSITE" id="PS50026"/>
    </source>
</evidence>
<keyword evidence="5" id="KW-1185">Reference proteome</keyword>
<feature type="domain" description="Ig-like" evidence="4">
    <location>
        <begin position="31"/>
        <end position="118"/>
    </location>
</feature>
<dbReference type="PROSITE" id="PS50026">
    <property type="entry name" value="EGF_3"/>
    <property type="match status" value="1"/>
</dbReference>
<dbReference type="Pfam" id="PF13927">
    <property type="entry name" value="Ig_3"/>
    <property type="match status" value="1"/>
</dbReference>
<dbReference type="PANTHER" id="PTHR10075">
    <property type="entry name" value="BASIGIN RELATED"/>
    <property type="match status" value="1"/>
</dbReference>
<comment type="caution">
    <text evidence="2">Lacks conserved residue(s) required for the propagation of feature annotation.</text>
</comment>
<reference evidence="6" key="1">
    <citation type="submission" date="2025-08" db="UniProtKB">
        <authorList>
            <consortium name="RefSeq"/>
        </authorList>
    </citation>
    <scope>IDENTIFICATION</scope>
</reference>
<name>A0ABM0ZZS5_APLCA</name>
<protein>
    <submittedName>
        <fullName evidence="6">Delta-like protein 4</fullName>
    </submittedName>
</protein>
<dbReference type="InterPro" id="IPR003598">
    <property type="entry name" value="Ig_sub2"/>
</dbReference>
<feature type="disulfide bond" evidence="2">
    <location>
        <begin position="223"/>
        <end position="232"/>
    </location>
</feature>
<dbReference type="Gene3D" id="2.60.40.10">
    <property type="entry name" value="Immunoglobulins"/>
    <property type="match status" value="1"/>
</dbReference>
<dbReference type="InterPro" id="IPR003599">
    <property type="entry name" value="Ig_sub"/>
</dbReference>
<dbReference type="GeneID" id="101851126"/>
<keyword evidence="2" id="KW-0245">EGF-like domain</keyword>
<dbReference type="SMART" id="SM00409">
    <property type="entry name" value="IG"/>
    <property type="match status" value="1"/>
</dbReference>
<dbReference type="Gene3D" id="2.10.25.10">
    <property type="entry name" value="Laminin"/>
    <property type="match status" value="1"/>
</dbReference>
<dbReference type="PROSITE" id="PS00022">
    <property type="entry name" value="EGF_1"/>
    <property type="match status" value="3"/>
</dbReference>
<dbReference type="Pfam" id="PF23106">
    <property type="entry name" value="EGF_Teneurin"/>
    <property type="match status" value="1"/>
</dbReference>
<dbReference type="SMART" id="SM00408">
    <property type="entry name" value="IGc2"/>
    <property type="match status" value="1"/>
</dbReference>
<evidence type="ECO:0000259" key="4">
    <source>
        <dbReference type="PROSITE" id="PS50835"/>
    </source>
</evidence>
<gene>
    <name evidence="6" type="primary">LOC101851126</name>
</gene>
<dbReference type="InterPro" id="IPR013783">
    <property type="entry name" value="Ig-like_fold"/>
</dbReference>
<dbReference type="SUPFAM" id="SSF57196">
    <property type="entry name" value="EGF/Laminin"/>
    <property type="match status" value="1"/>
</dbReference>